<organism evidence="2 3">
    <name type="scientific">Pocillopora damicornis</name>
    <name type="common">Cauliflower coral</name>
    <name type="synonym">Millepora damicornis</name>
    <dbReference type="NCBI Taxonomy" id="46731"/>
    <lineage>
        <taxon>Eukaryota</taxon>
        <taxon>Metazoa</taxon>
        <taxon>Cnidaria</taxon>
        <taxon>Anthozoa</taxon>
        <taxon>Hexacorallia</taxon>
        <taxon>Scleractinia</taxon>
        <taxon>Astrocoeniina</taxon>
        <taxon>Pocilloporidae</taxon>
        <taxon>Pocillopora</taxon>
    </lineage>
</organism>
<dbReference type="Proteomes" id="UP000275408">
    <property type="component" value="Unassembled WGS sequence"/>
</dbReference>
<comment type="caution">
    <text evidence="2">The sequence shown here is derived from an EMBL/GenBank/DDBJ whole genome shotgun (WGS) entry which is preliminary data.</text>
</comment>
<reference evidence="2 3" key="1">
    <citation type="journal article" date="2018" name="Sci. Rep.">
        <title>Comparative analysis of the Pocillopora damicornis genome highlights role of immune system in coral evolution.</title>
        <authorList>
            <person name="Cunning R."/>
            <person name="Bay R.A."/>
            <person name="Gillette P."/>
            <person name="Baker A.C."/>
            <person name="Traylor-Knowles N."/>
        </authorList>
    </citation>
    <scope>NUCLEOTIDE SEQUENCE [LARGE SCALE GENOMIC DNA]</scope>
    <source>
        <strain evidence="2">RSMAS</strain>
        <tissue evidence="2">Whole animal</tissue>
    </source>
</reference>
<dbReference type="EMBL" id="RCHS01002056">
    <property type="protein sequence ID" value="RMX49772.1"/>
    <property type="molecule type" value="Genomic_DNA"/>
</dbReference>
<evidence type="ECO:0000313" key="2">
    <source>
        <dbReference type="EMBL" id="RMX49772.1"/>
    </source>
</evidence>
<gene>
    <name evidence="2" type="ORF">pdam_00025554</name>
</gene>
<proteinExistence type="predicted"/>
<feature type="compositionally biased region" description="Basic and acidic residues" evidence="1">
    <location>
        <begin position="158"/>
        <end position="169"/>
    </location>
</feature>
<dbReference type="AlphaFoldDB" id="A0A3M6U7U5"/>
<evidence type="ECO:0000256" key="1">
    <source>
        <dbReference type="SAM" id="MobiDB-lite"/>
    </source>
</evidence>
<sequence length="169" mass="19049">MDPRGFEMIQPPPECVKEMKLQAERDLKESATLLVIKTPEVGIAHVINCEGYSDFSKLCRITAYVIRFVNTIKARSSKPVCPVGSGSLNSEEVLFSESLWILESQKSLLLNRNFKQQYDVKKEPESSTEDVTSVLKEGNPEPVQATCPLRPWRQAARAGEERRRLPTNA</sequence>
<protein>
    <submittedName>
        <fullName evidence="2">Uncharacterized protein</fullName>
    </submittedName>
</protein>
<evidence type="ECO:0000313" key="3">
    <source>
        <dbReference type="Proteomes" id="UP000275408"/>
    </source>
</evidence>
<keyword evidence="3" id="KW-1185">Reference proteome</keyword>
<accession>A0A3M6U7U5</accession>
<feature type="region of interest" description="Disordered" evidence="1">
    <location>
        <begin position="120"/>
        <end position="169"/>
    </location>
</feature>
<name>A0A3M6U7U5_POCDA</name>